<dbReference type="Proteomes" id="UP000593576">
    <property type="component" value="Unassembled WGS sequence"/>
</dbReference>
<dbReference type="Pfam" id="PF14223">
    <property type="entry name" value="Retrotran_gag_2"/>
    <property type="match status" value="1"/>
</dbReference>
<feature type="compositionally biased region" description="Polar residues" evidence="1">
    <location>
        <begin position="10"/>
        <end position="24"/>
    </location>
</feature>
<evidence type="ECO:0000313" key="3">
    <source>
        <dbReference type="Proteomes" id="UP000593576"/>
    </source>
</evidence>
<dbReference type="EMBL" id="JABFAF010000008">
    <property type="protein sequence ID" value="MBA0863345.1"/>
    <property type="molecule type" value="Genomic_DNA"/>
</dbReference>
<proteinExistence type="predicted"/>
<feature type="region of interest" description="Disordered" evidence="1">
    <location>
        <begin position="1"/>
        <end position="24"/>
    </location>
</feature>
<evidence type="ECO:0008006" key="4">
    <source>
        <dbReference type="Google" id="ProtNLM"/>
    </source>
</evidence>
<dbReference type="PANTHER" id="PTHR47481:SF10">
    <property type="entry name" value="COPIA-LIKE POLYPROTEIN_RETROTRANSPOSON"/>
    <property type="match status" value="1"/>
</dbReference>
<organism evidence="2 3">
    <name type="scientific">Gossypium schwendimanii</name>
    <name type="common">Cotton</name>
    <dbReference type="NCBI Taxonomy" id="34291"/>
    <lineage>
        <taxon>Eukaryota</taxon>
        <taxon>Viridiplantae</taxon>
        <taxon>Streptophyta</taxon>
        <taxon>Embryophyta</taxon>
        <taxon>Tracheophyta</taxon>
        <taxon>Spermatophyta</taxon>
        <taxon>Magnoliopsida</taxon>
        <taxon>eudicotyledons</taxon>
        <taxon>Gunneridae</taxon>
        <taxon>Pentapetalae</taxon>
        <taxon>rosids</taxon>
        <taxon>malvids</taxon>
        <taxon>Malvales</taxon>
        <taxon>Malvaceae</taxon>
        <taxon>Malvoideae</taxon>
        <taxon>Gossypium</taxon>
    </lineage>
</organism>
<evidence type="ECO:0000313" key="2">
    <source>
        <dbReference type="EMBL" id="MBA0863345.1"/>
    </source>
</evidence>
<gene>
    <name evidence="2" type="ORF">Goshw_019745</name>
</gene>
<accession>A0A7J9LX11</accession>
<sequence length="211" mass="23496">MATEAVFGNASPNHQSFNSEVPANGSSGPSVVSLKKVQQFPKHDTVKLGERNFLLWKQQVLFILEGYSLYEFVLGTINIPPQSITDTEGNIVPNPDFLFHKQQDKLLASWLLSTIGDEILVHLTKARTSFDIWSTVTRRFASKSDLTVSTLRHSLYSQKKGQLTMKKYLENVRNLCDALTVAGNDVSEQEQISVILAGLPVEFESIRVVAS</sequence>
<dbReference type="OrthoDB" id="1002371at2759"/>
<keyword evidence="3" id="KW-1185">Reference proteome</keyword>
<dbReference type="PANTHER" id="PTHR47481">
    <property type="match status" value="1"/>
</dbReference>
<reference evidence="2 3" key="1">
    <citation type="journal article" date="2019" name="Genome Biol. Evol.">
        <title>Insights into the evolution of the New World diploid cottons (Gossypium, subgenus Houzingenia) based on genome sequencing.</title>
        <authorList>
            <person name="Grover C.E."/>
            <person name="Arick M.A. 2nd"/>
            <person name="Thrash A."/>
            <person name="Conover J.L."/>
            <person name="Sanders W.S."/>
            <person name="Peterson D.G."/>
            <person name="Frelichowski J.E."/>
            <person name="Scheffler J.A."/>
            <person name="Scheffler B.E."/>
            <person name="Wendel J.F."/>
        </authorList>
    </citation>
    <scope>NUCLEOTIDE SEQUENCE [LARGE SCALE GENOMIC DNA]</scope>
    <source>
        <strain evidence="2">1</strain>
        <tissue evidence="2">Leaf</tissue>
    </source>
</reference>
<evidence type="ECO:0000256" key="1">
    <source>
        <dbReference type="SAM" id="MobiDB-lite"/>
    </source>
</evidence>
<feature type="non-terminal residue" evidence="2">
    <location>
        <position position="211"/>
    </location>
</feature>
<dbReference type="AlphaFoldDB" id="A0A7J9LX11"/>
<comment type="caution">
    <text evidence="2">The sequence shown here is derived from an EMBL/GenBank/DDBJ whole genome shotgun (WGS) entry which is preliminary data.</text>
</comment>
<protein>
    <recommendedName>
        <fullName evidence="4">Retrotransposon Copia-like N-terminal domain-containing protein</fullName>
    </recommendedName>
</protein>
<name>A0A7J9LX11_GOSSC</name>